<evidence type="ECO:0000313" key="3">
    <source>
        <dbReference type="Proteomes" id="UP000747399"/>
    </source>
</evidence>
<feature type="region of interest" description="Disordered" evidence="1">
    <location>
        <begin position="1"/>
        <end position="25"/>
    </location>
</feature>
<evidence type="ECO:0000313" key="2">
    <source>
        <dbReference type="EMBL" id="GIL46611.1"/>
    </source>
</evidence>
<evidence type="ECO:0000256" key="1">
    <source>
        <dbReference type="SAM" id="MobiDB-lite"/>
    </source>
</evidence>
<organism evidence="2 3">
    <name type="scientific">Volvox africanus</name>
    <dbReference type="NCBI Taxonomy" id="51714"/>
    <lineage>
        <taxon>Eukaryota</taxon>
        <taxon>Viridiplantae</taxon>
        <taxon>Chlorophyta</taxon>
        <taxon>core chlorophytes</taxon>
        <taxon>Chlorophyceae</taxon>
        <taxon>CS clade</taxon>
        <taxon>Chlamydomonadales</taxon>
        <taxon>Volvocaceae</taxon>
        <taxon>Volvox</taxon>
    </lineage>
</organism>
<name>A0A8J4EWH3_9CHLO</name>
<dbReference type="EMBL" id="BNCO01000004">
    <property type="protein sequence ID" value="GIL46611.1"/>
    <property type="molecule type" value="Genomic_DNA"/>
</dbReference>
<keyword evidence="3" id="KW-1185">Reference proteome</keyword>
<proteinExistence type="predicted"/>
<protein>
    <submittedName>
        <fullName evidence="2">Uncharacterized protein</fullName>
    </submittedName>
</protein>
<gene>
    <name evidence="2" type="ORF">Vafri_3572</name>
</gene>
<dbReference type="AlphaFoldDB" id="A0A8J4EWH3"/>
<accession>A0A8J4EWH3</accession>
<comment type="caution">
    <text evidence="2">The sequence shown here is derived from an EMBL/GenBank/DDBJ whole genome shotgun (WGS) entry which is preliminary data.</text>
</comment>
<feature type="compositionally biased region" description="Basic and acidic residues" evidence="1">
    <location>
        <begin position="1"/>
        <end position="11"/>
    </location>
</feature>
<feature type="non-terminal residue" evidence="2">
    <location>
        <position position="1"/>
    </location>
</feature>
<dbReference type="Proteomes" id="UP000747399">
    <property type="component" value="Unassembled WGS sequence"/>
</dbReference>
<reference evidence="2" key="1">
    <citation type="journal article" date="2021" name="Proc. Natl. Acad. Sci. U.S.A.">
        <title>Three genomes in the algal genus Volvox reveal the fate of a haploid sex-determining region after a transition to homothallism.</title>
        <authorList>
            <person name="Yamamoto K."/>
            <person name="Hamaji T."/>
            <person name="Kawai-Toyooka H."/>
            <person name="Matsuzaki R."/>
            <person name="Takahashi F."/>
            <person name="Nishimura Y."/>
            <person name="Kawachi M."/>
            <person name="Noguchi H."/>
            <person name="Minakuchi Y."/>
            <person name="Umen J.G."/>
            <person name="Toyoda A."/>
            <person name="Nozaki H."/>
        </authorList>
    </citation>
    <scope>NUCLEOTIDE SEQUENCE</scope>
    <source>
        <strain evidence="2">NIES-3780</strain>
    </source>
</reference>
<feature type="region of interest" description="Disordered" evidence="1">
    <location>
        <begin position="59"/>
        <end position="78"/>
    </location>
</feature>
<sequence length="123" mass="13509">AVQRNPKEELQRPPPADTFTESDDAVSVSWTSIARPLEQPHPMAGAKCIARTVHPKLSRKALPTRPLTTSREISDHEITSTDSPLKAAIFCRCTVSTSTFVHSGSQWKWGWCVGRAGPLCSKL</sequence>